<name>A0ABN2EN75_9ACTN</name>
<comment type="caution">
    <text evidence="1">The sequence shown here is derived from an EMBL/GenBank/DDBJ whole genome shotgun (WGS) entry which is preliminary data.</text>
</comment>
<dbReference type="Gene3D" id="3.20.20.80">
    <property type="entry name" value="Glycosidases"/>
    <property type="match status" value="1"/>
</dbReference>
<dbReference type="EMBL" id="BAAAND010000012">
    <property type="protein sequence ID" value="GAA1611261.1"/>
    <property type="molecule type" value="Genomic_DNA"/>
</dbReference>
<dbReference type="SUPFAM" id="SSF51445">
    <property type="entry name" value="(Trans)glycosidases"/>
    <property type="match status" value="1"/>
</dbReference>
<keyword evidence="2" id="KW-1185">Reference proteome</keyword>
<dbReference type="Proteomes" id="UP001500190">
    <property type="component" value="Unassembled WGS sequence"/>
</dbReference>
<protein>
    <recommendedName>
        <fullName evidence="3">Abortive infection protein</fullName>
    </recommendedName>
</protein>
<sequence>MRGKGIHYDTGTRMPEGLTRKTFDRDEVRRDMHVIAKELHCNAVRIAGSELDRLAVASEEAAAAGLEVWLSPFPCDLARAELLELFAECASLAERLPAAALITGGELSIFAQGFLPGANLFERIAALTPENVADVPVRLNAFLGAVMDVVRPRFAGKVTYASLPFERVDWTLFDYVGADAYRSALNAQTFRSEVRALHRFGLPVVVTEFGCCTFRGAAAYGARGWMIVDRDTWTIAGDRHRDEAEQAAYFRDLMEVFEETGVDTVFWFTYAGYRFTGDLDVASYGVVRLPDRQPKEVFRAIQLTYSDIGI</sequence>
<proteinExistence type="predicted"/>
<evidence type="ECO:0000313" key="1">
    <source>
        <dbReference type="EMBL" id="GAA1611261.1"/>
    </source>
</evidence>
<dbReference type="InterPro" id="IPR017853">
    <property type="entry name" value="GH"/>
</dbReference>
<gene>
    <name evidence="1" type="ORF">GCM10009742_72520</name>
</gene>
<organism evidence="1 2">
    <name type="scientific">Kribbella karoonensis</name>
    <dbReference type="NCBI Taxonomy" id="324851"/>
    <lineage>
        <taxon>Bacteria</taxon>
        <taxon>Bacillati</taxon>
        <taxon>Actinomycetota</taxon>
        <taxon>Actinomycetes</taxon>
        <taxon>Propionibacteriales</taxon>
        <taxon>Kribbellaceae</taxon>
        <taxon>Kribbella</taxon>
    </lineage>
</organism>
<dbReference type="RefSeq" id="WP_344199981.1">
    <property type="nucleotide sequence ID" value="NZ_BAAAND010000012.1"/>
</dbReference>
<reference evidence="1 2" key="1">
    <citation type="journal article" date="2019" name="Int. J. Syst. Evol. Microbiol.">
        <title>The Global Catalogue of Microorganisms (GCM) 10K type strain sequencing project: providing services to taxonomists for standard genome sequencing and annotation.</title>
        <authorList>
            <consortium name="The Broad Institute Genomics Platform"/>
            <consortium name="The Broad Institute Genome Sequencing Center for Infectious Disease"/>
            <person name="Wu L."/>
            <person name="Ma J."/>
        </authorList>
    </citation>
    <scope>NUCLEOTIDE SEQUENCE [LARGE SCALE GENOMIC DNA]</scope>
    <source>
        <strain evidence="1 2">JCM 14304</strain>
    </source>
</reference>
<evidence type="ECO:0000313" key="2">
    <source>
        <dbReference type="Proteomes" id="UP001500190"/>
    </source>
</evidence>
<accession>A0ABN2EN75</accession>
<evidence type="ECO:0008006" key="3">
    <source>
        <dbReference type="Google" id="ProtNLM"/>
    </source>
</evidence>